<dbReference type="EMBL" id="JAQMLV010000031">
    <property type="protein sequence ID" value="MDB8746078.1"/>
    <property type="molecule type" value="Genomic_DNA"/>
</dbReference>
<dbReference type="RefSeq" id="WP_272112040.1">
    <property type="nucleotide sequence ID" value="NZ_JAQMLV010000031.1"/>
</dbReference>
<keyword evidence="2" id="KW-1133">Transmembrane helix</keyword>
<evidence type="ECO:0000313" key="3">
    <source>
        <dbReference type="EMBL" id="MDB8746078.1"/>
    </source>
</evidence>
<evidence type="ECO:0008006" key="5">
    <source>
        <dbReference type="Google" id="ProtNLM"/>
    </source>
</evidence>
<proteinExistence type="predicted"/>
<accession>A0AAW6E6F2</accession>
<keyword evidence="2" id="KW-0812">Transmembrane</keyword>
<comment type="caution">
    <text evidence="3">The sequence shown here is derived from an EMBL/GenBank/DDBJ whole genome shotgun (WGS) entry which is preliminary data.</text>
</comment>
<keyword evidence="2" id="KW-0472">Membrane</keyword>
<feature type="compositionally biased region" description="Acidic residues" evidence="1">
    <location>
        <begin position="112"/>
        <end position="127"/>
    </location>
</feature>
<reference evidence="3" key="1">
    <citation type="submission" date="2023-01" db="EMBL/GenBank/DDBJ databases">
        <title>Human gut microbiome strain richness.</title>
        <authorList>
            <person name="Chen-Liaw A."/>
        </authorList>
    </citation>
    <scope>NUCLEOTIDE SEQUENCE</scope>
    <source>
        <strain evidence="3">1001275st1_F4_1001275B_160808</strain>
    </source>
</reference>
<feature type="compositionally biased region" description="Polar residues" evidence="1">
    <location>
        <begin position="193"/>
        <end position="209"/>
    </location>
</feature>
<feature type="region of interest" description="Disordered" evidence="1">
    <location>
        <begin position="34"/>
        <end position="127"/>
    </location>
</feature>
<evidence type="ECO:0000256" key="2">
    <source>
        <dbReference type="SAM" id="Phobius"/>
    </source>
</evidence>
<feature type="region of interest" description="Disordered" evidence="1">
    <location>
        <begin position="164"/>
        <end position="266"/>
    </location>
</feature>
<dbReference type="Proteomes" id="UP001211015">
    <property type="component" value="Unassembled WGS sequence"/>
</dbReference>
<evidence type="ECO:0000313" key="4">
    <source>
        <dbReference type="Proteomes" id="UP001211015"/>
    </source>
</evidence>
<sequence length="323" mass="35007">MKTKECPFCHKEISEEAILCKYCHNLLIDESTPVAEDSKQEEQNFTSADDADRTRVFTKQEAQEYEEKTRAFTVPKQPEEPTEFFSTPIADSHDNNDGSENYQDNYDNGGYPDDENDYSDDDTEDNDDASRKKLFAITATITVGILVVVILAIVAGYKIFGFGGTNNKTTTTTKPKTTVASDDDSKGGVFVDTESSAVSADTNTTTSQPADESSTPATETSAPDTETTTTTTTTASDTETTTTTTTTADSKPDETTTTTSAESGDSAKAVAAITAQIDGKVSSYEYRTEDAGFMYYYVFTEDGHGYSAAYNKADGSVVLVQNY</sequence>
<feature type="compositionally biased region" description="Basic and acidic residues" evidence="1">
    <location>
        <begin position="61"/>
        <end position="70"/>
    </location>
</feature>
<protein>
    <recommendedName>
        <fullName evidence="5">Zinc ribbon domain-containing protein</fullName>
    </recommendedName>
</protein>
<evidence type="ECO:0000256" key="1">
    <source>
        <dbReference type="SAM" id="MobiDB-lite"/>
    </source>
</evidence>
<feature type="compositionally biased region" description="Low complexity" evidence="1">
    <location>
        <begin position="165"/>
        <end position="178"/>
    </location>
</feature>
<dbReference type="AlphaFoldDB" id="A0AAW6E6F2"/>
<feature type="compositionally biased region" description="Low complexity" evidence="1">
    <location>
        <begin position="210"/>
        <end position="262"/>
    </location>
</feature>
<gene>
    <name evidence="3" type="ORF">PNU62_13780</name>
</gene>
<name>A0AAW6E6F2_9FIRM</name>
<organism evidence="3 4">
    <name type="scientific">Ruminococcus bicirculans</name>
    <name type="common">ex Wegman et al. 2014</name>
    <dbReference type="NCBI Taxonomy" id="1160721"/>
    <lineage>
        <taxon>Bacteria</taxon>
        <taxon>Bacillati</taxon>
        <taxon>Bacillota</taxon>
        <taxon>Clostridia</taxon>
        <taxon>Eubacteriales</taxon>
        <taxon>Oscillospiraceae</taxon>
        <taxon>Ruminococcus</taxon>
    </lineage>
</organism>
<feature type="transmembrane region" description="Helical" evidence="2">
    <location>
        <begin position="134"/>
        <end position="157"/>
    </location>
</feature>